<evidence type="ECO:0000313" key="2">
    <source>
        <dbReference type="Proteomes" id="UP000466730"/>
    </source>
</evidence>
<dbReference type="RefSeq" id="WP_153748287.1">
    <property type="nucleotide sequence ID" value="NZ_BAAADI010000007.1"/>
</dbReference>
<proteinExistence type="predicted"/>
<name>A0A844B5K8_9RHOB</name>
<protein>
    <submittedName>
        <fullName evidence="1">Uncharacterized protein</fullName>
    </submittedName>
</protein>
<evidence type="ECO:0000313" key="1">
    <source>
        <dbReference type="EMBL" id="MRH20980.1"/>
    </source>
</evidence>
<organism evidence="1 2">
    <name type="scientific">Rhodovulum strictum</name>
    <dbReference type="NCBI Taxonomy" id="58314"/>
    <lineage>
        <taxon>Bacteria</taxon>
        <taxon>Pseudomonadati</taxon>
        <taxon>Pseudomonadota</taxon>
        <taxon>Alphaproteobacteria</taxon>
        <taxon>Rhodobacterales</taxon>
        <taxon>Paracoccaceae</taxon>
        <taxon>Rhodovulum</taxon>
    </lineage>
</organism>
<dbReference type="AlphaFoldDB" id="A0A844B5K8"/>
<accession>A0A844B5K8</accession>
<dbReference type="OrthoDB" id="7772846at2"/>
<reference evidence="1 2" key="1">
    <citation type="submission" date="2019-11" db="EMBL/GenBank/DDBJ databases">
        <title>Draft Whole-Genome sequence of the marine photosynthetic bacterium Rhodovulum strictum DSM 11289.</title>
        <authorList>
            <person name="Kyndt J.A."/>
            <person name="Meyer T.E."/>
        </authorList>
    </citation>
    <scope>NUCLEOTIDE SEQUENCE [LARGE SCALE GENOMIC DNA]</scope>
    <source>
        <strain evidence="1 2">DSM 11289</strain>
    </source>
</reference>
<sequence length="134" mass="14319">MIHLRPPVPPRLTATRLHAGVWEGVLDAPGTDPPGIEALHLGRPVPGLRLTPDPDRPGRFALALPIPAEILSDGVQTCVIRDRTSGATLASFTILAGSPLDHDLRAEIDLLRAELDLLKRAFRAHCVETAPAPA</sequence>
<comment type="caution">
    <text evidence="1">The sequence shown here is derived from an EMBL/GenBank/DDBJ whole genome shotgun (WGS) entry which is preliminary data.</text>
</comment>
<gene>
    <name evidence="1" type="ORF">GH815_08235</name>
</gene>
<keyword evidence="2" id="KW-1185">Reference proteome</keyword>
<dbReference type="Proteomes" id="UP000466730">
    <property type="component" value="Unassembled WGS sequence"/>
</dbReference>
<dbReference type="EMBL" id="WJPO01000010">
    <property type="protein sequence ID" value="MRH20980.1"/>
    <property type="molecule type" value="Genomic_DNA"/>
</dbReference>